<sequence>MSTAQMMTKEAIQEMITKGLNCSSIQVFGDDGAHFDAVVVSPEFEGKSRVQRHQLVYKAIGDGMREAIHALGLKTLTPAEQEAGK</sequence>
<dbReference type="InterPro" id="IPR002634">
    <property type="entry name" value="BolA"/>
</dbReference>
<evidence type="ECO:0000313" key="3">
    <source>
        <dbReference type="Proteomes" id="UP000675920"/>
    </source>
</evidence>
<evidence type="ECO:0000256" key="2">
    <source>
        <dbReference type="RuleBase" id="RU003860"/>
    </source>
</evidence>
<organism evidence="3 4">
    <name type="scientific">Derxia gummosa DSM 723</name>
    <dbReference type="NCBI Taxonomy" id="1121388"/>
    <lineage>
        <taxon>Bacteria</taxon>
        <taxon>Pseudomonadati</taxon>
        <taxon>Pseudomonadota</taxon>
        <taxon>Betaproteobacteria</taxon>
        <taxon>Burkholderiales</taxon>
        <taxon>Alcaligenaceae</taxon>
        <taxon>Derxia</taxon>
    </lineage>
</organism>
<dbReference type="InterPro" id="IPR050961">
    <property type="entry name" value="BolA/IbaG_stress_morph_reg"/>
</dbReference>
<name>A0A9U5CWU4_9BURK</name>
<dbReference type="PANTHER" id="PTHR46229:SF2">
    <property type="entry name" value="BOLA-LIKE PROTEIN 1"/>
    <property type="match status" value="1"/>
</dbReference>
<dbReference type="PANTHER" id="PTHR46229">
    <property type="entry name" value="BOLA TRANSCRIPTION REGULATOR"/>
    <property type="match status" value="1"/>
</dbReference>
<proteinExistence type="inferred from homology"/>
<accession>A0A9U5CWU4</accession>
<dbReference type="InterPro" id="IPR036065">
    <property type="entry name" value="BolA-like_sf"/>
</dbReference>
<keyword evidence="3" id="KW-1185">Reference proteome</keyword>
<dbReference type="Proteomes" id="UP000675920">
    <property type="component" value="Unplaced"/>
</dbReference>
<dbReference type="SUPFAM" id="SSF82657">
    <property type="entry name" value="BolA-like"/>
    <property type="match status" value="1"/>
</dbReference>
<comment type="similarity">
    <text evidence="1 2">Belongs to the BolA/IbaG family.</text>
</comment>
<protein>
    <submittedName>
        <fullName evidence="4">BolA family protein</fullName>
    </submittedName>
</protein>
<dbReference type="Pfam" id="PF01722">
    <property type="entry name" value="BolA"/>
    <property type="match status" value="1"/>
</dbReference>
<evidence type="ECO:0000313" key="4">
    <source>
        <dbReference type="RefSeq" id="WP_245591395.1"/>
    </source>
</evidence>
<dbReference type="RefSeq" id="WP_245591395.1">
    <property type="nucleotide sequence ID" value="NZ_AXWS01000019.1"/>
</dbReference>
<dbReference type="PIRSF" id="PIRSF003113">
    <property type="entry name" value="BolA"/>
    <property type="match status" value="1"/>
</dbReference>
<reference evidence="4" key="1">
    <citation type="submission" date="2025-08" db="UniProtKB">
        <authorList>
            <consortium name="RefSeq"/>
        </authorList>
    </citation>
    <scope>IDENTIFICATION</scope>
</reference>
<dbReference type="Gene3D" id="3.30.300.90">
    <property type="entry name" value="BolA-like"/>
    <property type="match status" value="1"/>
</dbReference>
<evidence type="ECO:0000256" key="1">
    <source>
        <dbReference type="ARBA" id="ARBA00005578"/>
    </source>
</evidence>
<dbReference type="AlphaFoldDB" id="A0A9U5CWU4"/>